<proteinExistence type="predicted"/>
<sequence length="182" mass="21044">MATKTLLKLKPNLNLPLRFLRNPASVLTRSLAPITRPEASTLFQTSTFPLPGMFARQMGTNRSPRVISRREEEEEEDLEDDEDEFDVNDEFEDLDGDDLDNDEEEEEEEEKPRGNKTYGKKWMHDVRLCYHLSPLKHIGPSTVPLEKDLRHLDEMKKAGFIVVQLLVSNLRNGKEVDVPLRK</sequence>
<dbReference type="EMBL" id="JAYMYQ010000009">
    <property type="protein sequence ID" value="KAK7313031.1"/>
    <property type="molecule type" value="Genomic_DNA"/>
</dbReference>
<feature type="compositionally biased region" description="Acidic residues" evidence="1">
    <location>
        <begin position="72"/>
        <end position="109"/>
    </location>
</feature>
<reference evidence="2 3" key="1">
    <citation type="submission" date="2024-01" db="EMBL/GenBank/DDBJ databases">
        <title>The genomes of 5 underutilized Papilionoideae crops provide insights into root nodulation and disease resistanc.</title>
        <authorList>
            <person name="Jiang F."/>
        </authorList>
    </citation>
    <scope>NUCLEOTIDE SEQUENCE [LARGE SCALE GENOMIC DNA]</scope>
    <source>
        <strain evidence="2">LVBAO_FW01</strain>
        <tissue evidence="2">Leaves</tissue>
    </source>
</reference>
<organism evidence="2 3">
    <name type="scientific">Canavalia gladiata</name>
    <name type="common">Sword bean</name>
    <name type="synonym">Dolichos gladiatus</name>
    <dbReference type="NCBI Taxonomy" id="3824"/>
    <lineage>
        <taxon>Eukaryota</taxon>
        <taxon>Viridiplantae</taxon>
        <taxon>Streptophyta</taxon>
        <taxon>Embryophyta</taxon>
        <taxon>Tracheophyta</taxon>
        <taxon>Spermatophyta</taxon>
        <taxon>Magnoliopsida</taxon>
        <taxon>eudicotyledons</taxon>
        <taxon>Gunneridae</taxon>
        <taxon>Pentapetalae</taxon>
        <taxon>rosids</taxon>
        <taxon>fabids</taxon>
        <taxon>Fabales</taxon>
        <taxon>Fabaceae</taxon>
        <taxon>Papilionoideae</taxon>
        <taxon>50 kb inversion clade</taxon>
        <taxon>NPAAA clade</taxon>
        <taxon>indigoferoid/millettioid clade</taxon>
        <taxon>Phaseoleae</taxon>
        <taxon>Canavalia</taxon>
    </lineage>
</organism>
<evidence type="ECO:0000313" key="3">
    <source>
        <dbReference type="Proteomes" id="UP001367508"/>
    </source>
</evidence>
<gene>
    <name evidence="2" type="ORF">VNO77_37369</name>
</gene>
<keyword evidence="3" id="KW-1185">Reference proteome</keyword>
<comment type="caution">
    <text evidence="2">The sequence shown here is derived from an EMBL/GenBank/DDBJ whole genome shotgun (WGS) entry which is preliminary data.</text>
</comment>
<evidence type="ECO:0000256" key="1">
    <source>
        <dbReference type="SAM" id="MobiDB-lite"/>
    </source>
</evidence>
<dbReference type="AlphaFoldDB" id="A0AAN9KAS0"/>
<evidence type="ECO:0000313" key="2">
    <source>
        <dbReference type="EMBL" id="KAK7313031.1"/>
    </source>
</evidence>
<name>A0AAN9KAS0_CANGL</name>
<accession>A0AAN9KAS0</accession>
<feature type="region of interest" description="Disordered" evidence="1">
    <location>
        <begin position="53"/>
        <end position="118"/>
    </location>
</feature>
<dbReference type="Proteomes" id="UP001367508">
    <property type="component" value="Unassembled WGS sequence"/>
</dbReference>
<protein>
    <submittedName>
        <fullName evidence="2">Uncharacterized protein</fullName>
    </submittedName>
</protein>